<keyword evidence="6" id="KW-0408">Iron</keyword>
<evidence type="ECO:0000256" key="5">
    <source>
        <dbReference type="ARBA" id="ARBA00022692"/>
    </source>
</evidence>
<evidence type="ECO:0000256" key="3">
    <source>
        <dbReference type="ARBA" id="ARBA00022452"/>
    </source>
</evidence>
<name>A0ABQ0V596_9PROT</name>
<dbReference type="InterPro" id="IPR012910">
    <property type="entry name" value="Plug_dom"/>
</dbReference>
<evidence type="ECO:0000256" key="1">
    <source>
        <dbReference type="ARBA" id="ARBA00004571"/>
    </source>
</evidence>
<proteinExistence type="inferred from homology"/>
<gene>
    <name evidence="16" type="ORF">ACI01nite_16230</name>
</gene>
<dbReference type="InterPro" id="IPR036942">
    <property type="entry name" value="Beta-barrel_TonB_sf"/>
</dbReference>
<comment type="similarity">
    <text evidence="11 12">Belongs to the TonB-dependent receptor family.</text>
</comment>
<keyword evidence="7" id="KW-0406">Ion transport</keyword>
<organism evidence="16 17">
    <name type="scientific">Acetobacter cibinongensis</name>
    <dbReference type="NCBI Taxonomy" id="146475"/>
    <lineage>
        <taxon>Bacteria</taxon>
        <taxon>Pseudomonadati</taxon>
        <taxon>Pseudomonadota</taxon>
        <taxon>Alphaproteobacteria</taxon>
        <taxon>Acetobacterales</taxon>
        <taxon>Acetobacteraceae</taxon>
        <taxon>Acetobacter</taxon>
    </lineage>
</organism>
<keyword evidence="9 11" id="KW-0472">Membrane</keyword>
<reference evidence="16 17" key="1">
    <citation type="submission" date="2019-07" db="EMBL/GenBank/DDBJ databases">
        <title>Whole genome shotgun sequence of Acetobacter cibinongensis NBRC 16605.</title>
        <authorList>
            <person name="Hosoyama A."/>
            <person name="Uohara A."/>
            <person name="Ohji S."/>
            <person name="Ichikawa N."/>
        </authorList>
    </citation>
    <scope>NUCLEOTIDE SEQUENCE [LARGE SCALE GENOMIC DNA]</scope>
    <source>
        <strain evidence="16 17">NBRC 16605</strain>
    </source>
</reference>
<dbReference type="PANTHER" id="PTHR32552:SF81">
    <property type="entry name" value="TONB-DEPENDENT OUTER MEMBRANE RECEPTOR"/>
    <property type="match status" value="1"/>
</dbReference>
<dbReference type="EMBL" id="BJVU01000006">
    <property type="protein sequence ID" value="GEL59021.1"/>
    <property type="molecule type" value="Genomic_DNA"/>
</dbReference>
<keyword evidence="4" id="KW-0410">Iron transport</keyword>
<evidence type="ECO:0000256" key="4">
    <source>
        <dbReference type="ARBA" id="ARBA00022496"/>
    </source>
</evidence>
<keyword evidence="16" id="KW-0675">Receptor</keyword>
<keyword evidence="3 11" id="KW-1134">Transmembrane beta strand</keyword>
<evidence type="ECO:0000256" key="7">
    <source>
        <dbReference type="ARBA" id="ARBA00023065"/>
    </source>
</evidence>
<keyword evidence="8 12" id="KW-0798">TonB box</keyword>
<feature type="domain" description="TonB-dependent receptor-like beta-barrel" evidence="14">
    <location>
        <begin position="355"/>
        <end position="834"/>
    </location>
</feature>
<evidence type="ECO:0000256" key="12">
    <source>
        <dbReference type="RuleBase" id="RU003357"/>
    </source>
</evidence>
<feature type="region of interest" description="Disordered" evidence="13">
    <location>
        <begin position="75"/>
        <end position="111"/>
    </location>
</feature>
<evidence type="ECO:0000256" key="6">
    <source>
        <dbReference type="ARBA" id="ARBA00023004"/>
    </source>
</evidence>
<evidence type="ECO:0000256" key="2">
    <source>
        <dbReference type="ARBA" id="ARBA00022448"/>
    </source>
</evidence>
<dbReference type="InterPro" id="IPR000531">
    <property type="entry name" value="Beta-barrel_TonB"/>
</dbReference>
<evidence type="ECO:0000313" key="16">
    <source>
        <dbReference type="EMBL" id="GEL59021.1"/>
    </source>
</evidence>
<comment type="subcellular location">
    <subcellularLocation>
        <location evidence="1 11">Cell outer membrane</location>
        <topology evidence="1 11">Multi-pass membrane protein</topology>
    </subcellularLocation>
</comment>
<sequence length="871" mass="95909">MPAPSHPKPRWKRYRTLSGRQMLANSSGLDKRAASSAMAVGALSLLACVAGYANAAETAAHKRTVGKSHTVAHAGAQTGTAKTTAARTTPAQTGAAVSAKPSRRTAAAKEAAGAMEAVTVTSTRRATSIMRVPVSVAAYNQAYLDMKGAKTIQDVLRFTPGLTFDPTSKTPIVRGLASSAGSATTGIYLDDTPIQIRNLGFNAENSVPQLFDMERVEVLRGPQGTLFGAGAEGGAVRYITPAPNLKKYTSYARADVSASQYGAPTYDLGVALGGPVIKDKLAFRVSAERQGEGGYLDHLDYRTGQKVAKNTNNNDVNVFRGSILAKPMENLTITPSILYQQRLVGDTDSYFAGLSNPSKQQFYVNSPEYQKSTDRFFLPSLNVKYDIGNVSLISNTAYLHRNNVTSYNGTIYDLSYYNEFLDSSSPYYPLLTPQGINPKLPYYYGPSTILNQQRNFTEEFRVQSRNPVFNRLMWVAGVYYQNDKQMSSERLEDQQSDQFTRLLFDQSASEFWGGWPDVGKYAYINQTRAKDEQTAVFANATVEIIKGLKFDAGIRYTHADYSFTNFADGSHNAARTTGAGGITENPVTPKFTLSYQIDRHSMVYAGWSKGWRVGGANTPVPQRLCQNDLDNFGMSSAPDKYKSDSVKSWELGSKNQFFNNRLQIAGSLYYINWSNIQQNAYLPECGVQYTTNMGEAVSKGFDLQATLYPVDGLAIDTTLGFTDAHYTKNSFVGNNGEGLLARKGDSLGTPGWTYSLGVQYNIPKHILSIAHSQLYVRTDYQYISRPNGTTIQRDPSTLVYNNGYYLTQAQNYLTLRVGAKFQNNMNLSFYVNNLPNLSPMVTSMSQVNGSLLQQQSTMRPRYMGVLLTYSR</sequence>
<evidence type="ECO:0000256" key="11">
    <source>
        <dbReference type="PROSITE-ProRule" id="PRU01360"/>
    </source>
</evidence>
<dbReference type="RefSeq" id="WP_084597469.1">
    <property type="nucleotide sequence ID" value="NZ_BAMV01000003.1"/>
</dbReference>
<dbReference type="Proteomes" id="UP000321891">
    <property type="component" value="Unassembled WGS sequence"/>
</dbReference>
<feature type="compositionally biased region" description="Low complexity" evidence="13">
    <location>
        <begin position="75"/>
        <end position="96"/>
    </location>
</feature>
<dbReference type="Pfam" id="PF00593">
    <property type="entry name" value="TonB_dep_Rec_b-barrel"/>
    <property type="match status" value="1"/>
</dbReference>
<evidence type="ECO:0000259" key="14">
    <source>
        <dbReference type="Pfam" id="PF00593"/>
    </source>
</evidence>
<evidence type="ECO:0000313" key="17">
    <source>
        <dbReference type="Proteomes" id="UP000321891"/>
    </source>
</evidence>
<keyword evidence="10 11" id="KW-0998">Cell outer membrane</keyword>
<evidence type="ECO:0000259" key="15">
    <source>
        <dbReference type="Pfam" id="PF07715"/>
    </source>
</evidence>
<dbReference type="InterPro" id="IPR039426">
    <property type="entry name" value="TonB-dep_rcpt-like"/>
</dbReference>
<comment type="caution">
    <text evidence="16">The sequence shown here is derived from an EMBL/GenBank/DDBJ whole genome shotgun (WGS) entry which is preliminary data.</text>
</comment>
<dbReference type="PANTHER" id="PTHR32552">
    <property type="entry name" value="FERRICHROME IRON RECEPTOR-RELATED"/>
    <property type="match status" value="1"/>
</dbReference>
<feature type="domain" description="TonB-dependent receptor plug" evidence="15">
    <location>
        <begin position="129"/>
        <end position="235"/>
    </location>
</feature>
<keyword evidence="5 11" id="KW-0812">Transmembrane</keyword>
<dbReference type="SUPFAM" id="SSF56935">
    <property type="entry name" value="Porins"/>
    <property type="match status" value="1"/>
</dbReference>
<keyword evidence="17" id="KW-1185">Reference proteome</keyword>
<keyword evidence="2 11" id="KW-0813">Transport</keyword>
<evidence type="ECO:0000256" key="13">
    <source>
        <dbReference type="SAM" id="MobiDB-lite"/>
    </source>
</evidence>
<evidence type="ECO:0000256" key="10">
    <source>
        <dbReference type="ARBA" id="ARBA00023237"/>
    </source>
</evidence>
<evidence type="ECO:0000256" key="8">
    <source>
        <dbReference type="ARBA" id="ARBA00023077"/>
    </source>
</evidence>
<evidence type="ECO:0000256" key="9">
    <source>
        <dbReference type="ARBA" id="ARBA00023136"/>
    </source>
</evidence>
<protein>
    <submittedName>
        <fullName evidence="16">TonB-dependent receptor</fullName>
    </submittedName>
</protein>
<dbReference type="Gene3D" id="2.40.170.20">
    <property type="entry name" value="TonB-dependent receptor, beta-barrel domain"/>
    <property type="match status" value="1"/>
</dbReference>
<dbReference type="Pfam" id="PF07715">
    <property type="entry name" value="Plug"/>
    <property type="match status" value="1"/>
</dbReference>
<accession>A0ABQ0V596</accession>
<dbReference type="PROSITE" id="PS52016">
    <property type="entry name" value="TONB_DEPENDENT_REC_3"/>
    <property type="match status" value="1"/>
</dbReference>